<proteinExistence type="predicted"/>
<dbReference type="Proteomes" id="UP000199608">
    <property type="component" value="Unassembled WGS sequence"/>
</dbReference>
<keyword evidence="3" id="KW-1185">Reference proteome</keyword>
<accession>A0A1H2DXV7</accession>
<sequence length="356" mass="38992">MLSDDLYRYLVDGQAILRGISPYAMAPEAADFLPPDMANLPELVNHSHLITLYPPAAQIVFAAGATMGILIDPLIGMKLVLCIMDICTCMMMITLVRSLDIPACRVILYAWNPLPVMEIAGSGHIDGAAVFFFTAALMLTSRAKTGIFTGVFMALAILTKWIPLMILPAWLLLVPNKKRATALASALLTSGILTALFWPELTNGIATLGQYLRHWEFSGFVFRSLRQLSGSGIIARSIVAALFTGIVGVLFIRHVFFHTSRKNIFAYLAVVSTAFPMLSPTVYPWYALYPAACLSFVQTPAVLILSWSVLLSYRILMVRHTTGLWIEDDLTPLLIIAAPAAAIAIQGIVARFSMRQ</sequence>
<keyword evidence="1" id="KW-1133">Transmembrane helix</keyword>
<dbReference type="GO" id="GO:0005886">
    <property type="term" value="C:plasma membrane"/>
    <property type="evidence" value="ECO:0007669"/>
    <property type="project" value="UniProtKB-SubCell"/>
</dbReference>
<feature type="transmembrane region" description="Helical" evidence="1">
    <location>
        <begin position="151"/>
        <end position="174"/>
    </location>
</feature>
<feature type="transmembrane region" description="Helical" evidence="1">
    <location>
        <begin position="180"/>
        <end position="198"/>
    </location>
</feature>
<evidence type="ECO:0000313" key="2">
    <source>
        <dbReference type="EMBL" id="SDT87695.1"/>
    </source>
</evidence>
<keyword evidence="1" id="KW-0812">Transmembrane</keyword>
<keyword evidence="1" id="KW-0472">Membrane</keyword>
<protein>
    <recommendedName>
        <fullName evidence="4">DUF2029 domain-containing protein</fullName>
    </recommendedName>
</protein>
<gene>
    <name evidence="2" type="ORF">SAMN04487931_102311</name>
</gene>
<feature type="transmembrane region" description="Helical" evidence="1">
    <location>
        <begin position="293"/>
        <end position="313"/>
    </location>
</feature>
<dbReference type="AlphaFoldDB" id="A0A1H2DXV7"/>
<organism evidence="2 3">
    <name type="scientific">Desulfobacula phenolica</name>
    <dbReference type="NCBI Taxonomy" id="90732"/>
    <lineage>
        <taxon>Bacteria</taxon>
        <taxon>Pseudomonadati</taxon>
        <taxon>Thermodesulfobacteriota</taxon>
        <taxon>Desulfobacteria</taxon>
        <taxon>Desulfobacterales</taxon>
        <taxon>Desulfobacteraceae</taxon>
        <taxon>Desulfobacula</taxon>
    </lineage>
</organism>
<dbReference type="EMBL" id="FNLL01000002">
    <property type="protein sequence ID" value="SDT87695.1"/>
    <property type="molecule type" value="Genomic_DNA"/>
</dbReference>
<feature type="transmembrane region" description="Helical" evidence="1">
    <location>
        <begin position="233"/>
        <end position="252"/>
    </location>
</feature>
<evidence type="ECO:0008006" key="4">
    <source>
        <dbReference type="Google" id="ProtNLM"/>
    </source>
</evidence>
<feature type="transmembrane region" description="Helical" evidence="1">
    <location>
        <begin position="333"/>
        <end position="352"/>
    </location>
</feature>
<feature type="transmembrane region" description="Helical" evidence="1">
    <location>
        <begin position="119"/>
        <end position="139"/>
    </location>
</feature>
<dbReference type="GO" id="GO:0016758">
    <property type="term" value="F:hexosyltransferase activity"/>
    <property type="evidence" value="ECO:0007669"/>
    <property type="project" value="InterPro"/>
</dbReference>
<evidence type="ECO:0000256" key="1">
    <source>
        <dbReference type="SAM" id="Phobius"/>
    </source>
</evidence>
<feature type="transmembrane region" description="Helical" evidence="1">
    <location>
        <begin position="52"/>
        <end position="72"/>
    </location>
</feature>
<reference evidence="3" key="1">
    <citation type="submission" date="2016-10" db="EMBL/GenBank/DDBJ databases">
        <authorList>
            <person name="Varghese N."/>
            <person name="Submissions S."/>
        </authorList>
    </citation>
    <scope>NUCLEOTIDE SEQUENCE [LARGE SCALE GENOMIC DNA]</scope>
    <source>
        <strain evidence="3">DSM 3384</strain>
    </source>
</reference>
<feature type="transmembrane region" description="Helical" evidence="1">
    <location>
        <begin position="264"/>
        <end position="286"/>
    </location>
</feature>
<evidence type="ECO:0000313" key="3">
    <source>
        <dbReference type="Proteomes" id="UP000199608"/>
    </source>
</evidence>
<dbReference type="Pfam" id="PF26314">
    <property type="entry name" value="MptA_B_family"/>
    <property type="match status" value="1"/>
</dbReference>
<name>A0A1H2DXV7_9BACT</name>